<evidence type="ECO:0000256" key="1">
    <source>
        <dbReference type="ARBA" id="ARBA00004173"/>
    </source>
</evidence>
<dbReference type="Gene3D" id="1.10.1520.10">
    <property type="entry name" value="Ribonuclease III domain"/>
    <property type="match status" value="1"/>
</dbReference>
<comment type="subcellular location">
    <subcellularLocation>
        <location evidence="1">Mitochondrion</location>
    </subcellularLocation>
</comment>
<evidence type="ECO:0000256" key="6">
    <source>
        <dbReference type="ARBA" id="ARBA00024034"/>
    </source>
</evidence>
<dbReference type="GO" id="GO:0005840">
    <property type="term" value="C:ribosome"/>
    <property type="evidence" value="ECO:0007669"/>
    <property type="project" value="UniProtKB-KW"/>
</dbReference>
<evidence type="ECO:0000259" key="9">
    <source>
        <dbReference type="Pfam" id="PF22935"/>
    </source>
</evidence>
<organism evidence="10 11">
    <name type="scientific">Halocaridina rubra</name>
    <name type="common">Hawaiian red shrimp</name>
    <dbReference type="NCBI Taxonomy" id="373956"/>
    <lineage>
        <taxon>Eukaryota</taxon>
        <taxon>Metazoa</taxon>
        <taxon>Ecdysozoa</taxon>
        <taxon>Arthropoda</taxon>
        <taxon>Crustacea</taxon>
        <taxon>Multicrustacea</taxon>
        <taxon>Malacostraca</taxon>
        <taxon>Eumalacostraca</taxon>
        <taxon>Eucarida</taxon>
        <taxon>Decapoda</taxon>
        <taxon>Pleocyemata</taxon>
        <taxon>Caridea</taxon>
        <taxon>Atyoidea</taxon>
        <taxon>Atyidae</taxon>
        <taxon>Halocaridina</taxon>
    </lineage>
</organism>
<keyword evidence="11" id="KW-1185">Reference proteome</keyword>
<keyword evidence="5" id="KW-0687">Ribonucleoprotein</keyword>
<dbReference type="AlphaFoldDB" id="A0AAN8X6C0"/>
<dbReference type="Pfam" id="PF22892">
    <property type="entry name" value="DSRM_MRPL44"/>
    <property type="match status" value="1"/>
</dbReference>
<protein>
    <recommendedName>
        <fullName evidence="7">Large ribosomal subunit protein mL44</fullName>
    </recommendedName>
</protein>
<reference evidence="10 11" key="1">
    <citation type="submission" date="2023-11" db="EMBL/GenBank/DDBJ databases">
        <title>Halocaridina rubra genome assembly.</title>
        <authorList>
            <person name="Smith C."/>
        </authorList>
    </citation>
    <scope>NUCLEOTIDE SEQUENCE [LARGE SCALE GENOMIC DNA]</scope>
    <source>
        <strain evidence="10">EP-1</strain>
        <tissue evidence="10">Whole</tissue>
    </source>
</reference>
<gene>
    <name evidence="10" type="primary">MRPL44</name>
    <name evidence="10" type="ORF">SK128_020052</name>
</gene>
<evidence type="ECO:0000256" key="2">
    <source>
        <dbReference type="ARBA" id="ARBA00022946"/>
    </source>
</evidence>
<dbReference type="CDD" id="cd19874">
    <property type="entry name" value="DSRM_MRPL44"/>
    <property type="match status" value="1"/>
</dbReference>
<dbReference type="GO" id="GO:1990904">
    <property type="term" value="C:ribonucleoprotein complex"/>
    <property type="evidence" value="ECO:0007669"/>
    <property type="project" value="UniProtKB-KW"/>
</dbReference>
<keyword evidence="2" id="KW-0809">Transit peptide</keyword>
<sequence>MSLPKAFQLLRFTTYVAPRRLISATACTYGIKSRWQMPYRVTLKNRMKEMEKKGLLPTNARSDFIEWNYDSEIYAFGKRLHEEFDESLLRQALIDPSYITRETLRQQELGVEVPALQMSGNSELSTEGKDIIFDYATKFVRATHRVLPEEGVSALVDYLTSEELLSEIGHGIGLKDLILTEEYPPSQVTVVNAFQSVVAVLNRSSGLSRCHIFVKDFVLTQLVGKNIYDIWKIEDPVSILSNILLQNGREAFEPRLVFQSGKNTIQAVYQVAVYCEKQFMGTGMKWYGETVNAAVEQAAWDALSRLFQTTEAVSPIPFEKPEQLNLNDNKNMPIDNWSIDRASNIVMC</sequence>
<dbReference type="GO" id="GO:0006396">
    <property type="term" value="P:RNA processing"/>
    <property type="evidence" value="ECO:0007669"/>
    <property type="project" value="InterPro"/>
</dbReference>
<evidence type="ECO:0000313" key="11">
    <source>
        <dbReference type="Proteomes" id="UP001381693"/>
    </source>
</evidence>
<evidence type="ECO:0000256" key="4">
    <source>
        <dbReference type="ARBA" id="ARBA00023128"/>
    </source>
</evidence>
<dbReference type="InterPro" id="IPR055189">
    <property type="entry name" value="RM44_endonuclase"/>
</dbReference>
<dbReference type="InterPro" id="IPR036389">
    <property type="entry name" value="RNase_III_sf"/>
</dbReference>
<accession>A0AAN8X6C0</accession>
<evidence type="ECO:0000256" key="5">
    <source>
        <dbReference type="ARBA" id="ARBA00023274"/>
    </source>
</evidence>
<proteinExistence type="inferred from homology"/>
<evidence type="ECO:0000259" key="8">
    <source>
        <dbReference type="Pfam" id="PF22892"/>
    </source>
</evidence>
<keyword evidence="4" id="KW-0496">Mitochondrion</keyword>
<dbReference type="GO" id="GO:0004525">
    <property type="term" value="F:ribonuclease III activity"/>
    <property type="evidence" value="ECO:0007669"/>
    <property type="project" value="InterPro"/>
</dbReference>
<keyword evidence="3 10" id="KW-0689">Ribosomal protein</keyword>
<feature type="domain" description="Large ribosomal subunit protein mL44 endonuclease" evidence="9">
    <location>
        <begin position="68"/>
        <end position="201"/>
    </location>
</feature>
<dbReference type="SUPFAM" id="SSF69065">
    <property type="entry name" value="RNase III domain-like"/>
    <property type="match status" value="1"/>
</dbReference>
<dbReference type="GO" id="GO:0005739">
    <property type="term" value="C:mitochondrion"/>
    <property type="evidence" value="ECO:0007669"/>
    <property type="project" value="UniProtKB-SubCell"/>
</dbReference>
<dbReference type="Proteomes" id="UP001381693">
    <property type="component" value="Unassembled WGS sequence"/>
</dbReference>
<dbReference type="InterPro" id="IPR044444">
    <property type="entry name" value="Ribosomal_mL44_DSRM_metazoa"/>
</dbReference>
<feature type="domain" description="Large ribosomal subunit protein mL44 dsRNA binding" evidence="8">
    <location>
        <begin position="231"/>
        <end position="332"/>
    </location>
</feature>
<evidence type="ECO:0000256" key="3">
    <source>
        <dbReference type="ARBA" id="ARBA00022980"/>
    </source>
</evidence>
<comment type="caution">
    <text evidence="10">The sequence shown here is derived from an EMBL/GenBank/DDBJ whole genome shotgun (WGS) entry which is preliminary data.</text>
</comment>
<dbReference type="EMBL" id="JAXCGZ010011344">
    <property type="protein sequence ID" value="KAK7075213.1"/>
    <property type="molecule type" value="Genomic_DNA"/>
</dbReference>
<evidence type="ECO:0000256" key="7">
    <source>
        <dbReference type="ARBA" id="ARBA00035187"/>
    </source>
</evidence>
<name>A0AAN8X6C0_HALRR</name>
<comment type="similarity">
    <text evidence="6">Belongs to the ribonuclease III family. Mitochondrion-specific ribosomal protein mL44 subfamily.</text>
</comment>
<dbReference type="Gene3D" id="3.30.160.20">
    <property type="match status" value="1"/>
</dbReference>
<dbReference type="GO" id="GO:0003725">
    <property type="term" value="F:double-stranded RNA binding"/>
    <property type="evidence" value="ECO:0007669"/>
    <property type="project" value="InterPro"/>
</dbReference>
<evidence type="ECO:0000313" key="10">
    <source>
        <dbReference type="EMBL" id="KAK7075213.1"/>
    </source>
</evidence>
<dbReference type="Pfam" id="PF22935">
    <property type="entry name" value="RM44_endonuclase"/>
    <property type="match status" value="1"/>
</dbReference>